<dbReference type="RefSeq" id="WP_136132727.1">
    <property type="nucleotide sequence ID" value="NZ_PDKR01000005.1"/>
</dbReference>
<dbReference type="OrthoDB" id="9811471at2"/>
<name>A0A2P5T1E2_9GAMM</name>
<dbReference type="EC" id="3.5.1.4" evidence="2"/>
<dbReference type="SUPFAM" id="SSF75304">
    <property type="entry name" value="Amidase signature (AS) enzymes"/>
    <property type="match status" value="1"/>
</dbReference>
<dbReference type="InterPro" id="IPR000120">
    <property type="entry name" value="Amidase"/>
</dbReference>
<evidence type="ECO:0000313" key="3">
    <source>
        <dbReference type="Proteomes" id="UP000295937"/>
    </source>
</evidence>
<sequence>MKLSNVSILTLNKAIQKGDISANEIANKTIEMIEKNNPKLNAWTEITKKRILKEADIVDKKRLKGEQLTLLSGIPYAVKNLFDVCGYTTLSGASLFIEQSIAHNDAWIISKLSQLGAILSGMLNMDAYAYGFTTENSYFGTTYNPHDLTRIAGGSSGGSAAAVAAGLVHFSLGTDTNGSVRVPASLCGIFSLKPTFGRLSRTGTHTFCSSLDHIGLFARRVEDLSIVYDHVQGKDIKDLFQVKCSTNLTLIKLNKKRNKLRCGLLKGFFSYWCNEDAHKAMNVAGKELRADDEIIIPEAELARSAAFIITAGESGNQYLPLLRQIPEKFEPNSRERLLAGAIMPAAWYIQSQRFRYYFKQQVLPLFKKFDVLIAPATPCTAISIGQQNICINGHDLPAKSSMGMLTQPISFLGLPVCTVPFLTQSGLPIGLQLIAAPFKEELTLYAAHILEKKGLTMPQISMTDK</sequence>
<keyword evidence="2" id="KW-0808">Transferase</keyword>
<dbReference type="AlphaFoldDB" id="A0A2P5T1E2"/>
<dbReference type="InterPro" id="IPR036928">
    <property type="entry name" value="AS_sf"/>
</dbReference>
<dbReference type="NCBIfam" id="NF006631">
    <property type="entry name" value="PRK09201.1"/>
    <property type="match status" value="1"/>
</dbReference>
<organism evidence="2 3">
    <name type="scientific">Candidatus Pantoea edessiphila</name>
    <dbReference type="NCBI Taxonomy" id="2044610"/>
    <lineage>
        <taxon>Bacteria</taxon>
        <taxon>Pseudomonadati</taxon>
        <taxon>Pseudomonadota</taxon>
        <taxon>Gammaproteobacteria</taxon>
        <taxon>Enterobacterales</taxon>
        <taxon>Erwiniaceae</taxon>
        <taxon>Pantoea</taxon>
    </lineage>
</organism>
<dbReference type="PANTHER" id="PTHR11895:SF172">
    <property type="entry name" value="GLUTAMYL-TRNA(GLN) AMIDOTRANSFERASE"/>
    <property type="match status" value="1"/>
</dbReference>
<dbReference type="Gene3D" id="3.90.1300.10">
    <property type="entry name" value="Amidase signature (AS) domain"/>
    <property type="match status" value="1"/>
</dbReference>
<dbReference type="InterPro" id="IPR023631">
    <property type="entry name" value="Amidase_dom"/>
</dbReference>
<dbReference type="NCBIfam" id="TIGR02715">
    <property type="entry name" value="amido_AtzE"/>
    <property type="match status" value="1"/>
</dbReference>
<dbReference type="InterPro" id="IPR014087">
    <property type="entry name" value="Carboxybiuret_hydro_AtzE"/>
</dbReference>
<reference evidence="2 3" key="1">
    <citation type="journal article" date="2018" name="Genome Biol. Evol.">
        <title>Cladogenesis and Genomic Streamlining in Extracellular Endosymbionts of Tropical Stink Bugs.</title>
        <authorList>
            <person name="Otero-Bravo A."/>
            <person name="Goffredi S."/>
            <person name="Sabree Z.L."/>
        </authorList>
    </citation>
    <scope>NUCLEOTIDE SEQUENCE [LARGE SCALE GENOMIC DNA]</scope>
    <source>
        <strain evidence="2 3">SoEO</strain>
    </source>
</reference>
<feature type="domain" description="Amidase" evidence="1">
    <location>
        <begin position="25"/>
        <end position="444"/>
    </location>
</feature>
<gene>
    <name evidence="2" type="ORF">CRV09_03260</name>
</gene>
<accession>A0A2P5T1E2</accession>
<evidence type="ECO:0000259" key="1">
    <source>
        <dbReference type="Pfam" id="PF01425"/>
    </source>
</evidence>
<protein>
    <submittedName>
        <fullName evidence="2">Asp-tRNA(Asn)/Glu-tRNA(Gln) amidotransferase GatCAB subunit A</fullName>
        <ecNumber evidence="2">3.5.1.4</ecNumber>
    </submittedName>
</protein>
<comment type="caution">
    <text evidence="2">The sequence shown here is derived from an EMBL/GenBank/DDBJ whole genome shotgun (WGS) entry which is preliminary data.</text>
</comment>
<proteinExistence type="predicted"/>
<dbReference type="Pfam" id="PF01425">
    <property type="entry name" value="Amidase"/>
    <property type="match status" value="1"/>
</dbReference>
<dbReference type="GO" id="GO:0016740">
    <property type="term" value="F:transferase activity"/>
    <property type="evidence" value="ECO:0007669"/>
    <property type="project" value="UniProtKB-KW"/>
</dbReference>
<dbReference type="EMBL" id="PDKR01000005">
    <property type="protein sequence ID" value="PPI88419.1"/>
    <property type="molecule type" value="Genomic_DNA"/>
</dbReference>
<evidence type="ECO:0000313" key="2">
    <source>
        <dbReference type="EMBL" id="PPI88419.1"/>
    </source>
</evidence>
<keyword evidence="2" id="KW-0378">Hydrolase</keyword>
<dbReference type="Proteomes" id="UP000295937">
    <property type="component" value="Unassembled WGS sequence"/>
</dbReference>
<dbReference type="PANTHER" id="PTHR11895">
    <property type="entry name" value="TRANSAMIDASE"/>
    <property type="match status" value="1"/>
</dbReference>
<dbReference type="GO" id="GO:0004040">
    <property type="term" value="F:amidase activity"/>
    <property type="evidence" value="ECO:0007669"/>
    <property type="project" value="UniProtKB-EC"/>
</dbReference>